<evidence type="ECO:0000313" key="2">
    <source>
        <dbReference type="Proteomes" id="UP000252519"/>
    </source>
</evidence>
<organism evidence="1 2">
    <name type="scientific">Ancylostoma caninum</name>
    <name type="common">Dog hookworm</name>
    <dbReference type="NCBI Taxonomy" id="29170"/>
    <lineage>
        <taxon>Eukaryota</taxon>
        <taxon>Metazoa</taxon>
        <taxon>Ecdysozoa</taxon>
        <taxon>Nematoda</taxon>
        <taxon>Chromadorea</taxon>
        <taxon>Rhabditida</taxon>
        <taxon>Rhabditina</taxon>
        <taxon>Rhabditomorpha</taxon>
        <taxon>Strongyloidea</taxon>
        <taxon>Ancylostomatidae</taxon>
        <taxon>Ancylostomatinae</taxon>
        <taxon>Ancylostoma</taxon>
    </lineage>
</organism>
<comment type="caution">
    <text evidence="1">The sequence shown here is derived from an EMBL/GenBank/DDBJ whole genome shotgun (WGS) entry which is preliminary data.</text>
</comment>
<name>A0A368FR87_ANCCA</name>
<dbReference type="EMBL" id="JOJR01000756">
    <property type="protein sequence ID" value="RCN34673.1"/>
    <property type="molecule type" value="Genomic_DNA"/>
</dbReference>
<sequence length="368" mass="42178">MEDYLLNLPPEILQQLYAEASLSAQVTGEEVFESDPCALSHNCLPLQRHKDKARRVAYGALRKDKTAHKTPIRKHYNNAAQSILEMPWKDYDNRMRVLTNFVGASYQEQRRTFAKASAAQKRTVELDNIPDDIALLPNGGNFVHVQRSDLHIYYSEEVISKAMANGLYVLIGDGVHKLNPKTIPDRMDKGQLYIQQMFSVKLQVPILYAITRRKTVATYKAIFRQLKDIIGAGEELRIILDFEKAAIRAARETFTNARVKGCAFHLARAWNRMAKELGLMRFIKGPKQIRAVARRWRILKGIVFLPQELMSRVTALSFPPVNERSVAYTPSLNFLKYLQDTWFSGPFKDMWGKWNVDDFRTSNAAEAL</sequence>
<dbReference type="STRING" id="29170.A0A368FR87"/>
<reference evidence="1 2" key="1">
    <citation type="submission" date="2014-10" db="EMBL/GenBank/DDBJ databases">
        <title>Draft genome of the hookworm Ancylostoma caninum.</title>
        <authorList>
            <person name="Mitreva M."/>
        </authorList>
    </citation>
    <scope>NUCLEOTIDE SEQUENCE [LARGE SCALE GENOMIC DNA]</scope>
    <source>
        <strain evidence="1 2">Baltimore</strain>
    </source>
</reference>
<keyword evidence="2" id="KW-1185">Reference proteome</keyword>
<proteinExistence type="predicted"/>
<dbReference type="AlphaFoldDB" id="A0A368FR87"/>
<gene>
    <name evidence="1" type="ORF">ANCCAN_19492</name>
</gene>
<dbReference type="OrthoDB" id="5864342at2759"/>
<feature type="non-terminal residue" evidence="1">
    <location>
        <position position="368"/>
    </location>
</feature>
<accession>A0A368FR87</accession>
<dbReference type="Proteomes" id="UP000252519">
    <property type="component" value="Unassembled WGS sequence"/>
</dbReference>
<protein>
    <submittedName>
        <fullName evidence="1">Uncharacterized protein</fullName>
    </submittedName>
</protein>
<evidence type="ECO:0000313" key="1">
    <source>
        <dbReference type="EMBL" id="RCN34673.1"/>
    </source>
</evidence>